<keyword evidence="9 12" id="KW-1133">Transmembrane helix</keyword>
<feature type="transmembrane region" description="Helical" evidence="12">
    <location>
        <begin position="87"/>
        <end position="103"/>
    </location>
</feature>
<evidence type="ECO:0000256" key="4">
    <source>
        <dbReference type="ARBA" id="ARBA00012149"/>
    </source>
</evidence>
<evidence type="ECO:0000256" key="8">
    <source>
        <dbReference type="ARBA" id="ARBA00022692"/>
    </source>
</evidence>
<dbReference type="GO" id="GO:0008168">
    <property type="term" value="F:methyltransferase activity"/>
    <property type="evidence" value="ECO:0007669"/>
    <property type="project" value="UniProtKB-KW"/>
</dbReference>
<keyword evidence="8 12" id="KW-0812">Transmembrane</keyword>
<comment type="catalytic activity">
    <reaction evidence="11">
        <text>methanethiol + S-adenosyl-L-methionine = dimethyl sulfide + S-adenosyl-L-homocysteine + H(+)</text>
        <dbReference type="Rhea" id="RHEA:50428"/>
        <dbReference type="ChEBI" id="CHEBI:15378"/>
        <dbReference type="ChEBI" id="CHEBI:16007"/>
        <dbReference type="ChEBI" id="CHEBI:17437"/>
        <dbReference type="ChEBI" id="CHEBI:57856"/>
        <dbReference type="ChEBI" id="CHEBI:59789"/>
        <dbReference type="EC" id="2.1.1.334"/>
    </reaction>
</comment>
<evidence type="ECO:0000256" key="9">
    <source>
        <dbReference type="ARBA" id="ARBA00022989"/>
    </source>
</evidence>
<dbReference type="Gene3D" id="1.20.120.1630">
    <property type="match status" value="1"/>
</dbReference>
<dbReference type="NCBIfam" id="NF045656">
    <property type="entry name" value="MeththiolMtaseMddA"/>
    <property type="match status" value="1"/>
</dbReference>
<keyword evidence="6 13" id="KW-0808">Transferase</keyword>
<reference evidence="14" key="1">
    <citation type="journal article" date="2019" name="Int. J. Syst. Evol. Microbiol.">
        <title>The Global Catalogue of Microorganisms (GCM) 10K type strain sequencing project: providing services to taxonomists for standard genome sequencing and annotation.</title>
        <authorList>
            <consortium name="The Broad Institute Genomics Platform"/>
            <consortium name="The Broad Institute Genome Sequencing Center for Infectious Disease"/>
            <person name="Wu L."/>
            <person name="Ma J."/>
        </authorList>
    </citation>
    <scope>NUCLEOTIDE SEQUENCE [LARGE SCALE GENOMIC DNA]</scope>
    <source>
        <strain evidence="14">CGMCC 1.12449</strain>
    </source>
</reference>
<protein>
    <recommendedName>
        <fullName evidence="4">methanethiol S-methyltransferase</fullName>
        <ecNumber evidence="4">2.1.1.334</ecNumber>
    </recommendedName>
</protein>
<gene>
    <name evidence="13" type="primary">mddA</name>
    <name evidence="13" type="ORF">ACFSAG_06260</name>
</gene>
<evidence type="ECO:0000256" key="11">
    <source>
        <dbReference type="ARBA" id="ARBA00048134"/>
    </source>
</evidence>
<dbReference type="InterPro" id="IPR033580">
    <property type="entry name" value="Nurim-like"/>
</dbReference>
<evidence type="ECO:0000313" key="14">
    <source>
        <dbReference type="Proteomes" id="UP001597215"/>
    </source>
</evidence>
<comment type="subcellular location">
    <subcellularLocation>
        <location evidence="2">Membrane</location>
        <topology evidence="2">Multi-pass membrane protein</topology>
    </subcellularLocation>
</comment>
<keyword evidence="5 13" id="KW-0489">Methyltransferase</keyword>
<evidence type="ECO:0000256" key="1">
    <source>
        <dbReference type="ARBA" id="ARBA00002096"/>
    </source>
</evidence>
<accession>A0ABW4MBN1</accession>
<dbReference type="RefSeq" id="WP_381512555.1">
    <property type="nucleotide sequence ID" value="NZ_JBHUEL010000004.1"/>
</dbReference>
<evidence type="ECO:0000256" key="12">
    <source>
        <dbReference type="SAM" id="Phobius"/>
    </source>
</evidence>
<comment type="caution">
    <text evidence="13">The sequence shown here is derived from an EMBL/GenBank/DDBJ whole genome shotgun (WGS) entry which is preliminary data.</text>
</comment>
<dbReference type="PANTHER" id="PTHR31040">
    <property type="entry name" value="NURIM"/>
    <property type="match status" value="1"/>
</dbReference>
<organism evidence="13 14">
    <name type="scientific">Sphingorhabdus buctiana</name>
    <dbReference type="NCBI Taxonomy" id="1508805"/>
    <lineage>
        <taxon>Bacteria</taxon>
        <taxon>Pseudomonadati</taxon>
        <taxon>Pseudomonadota</taxon>
        <taxon>Alphaproteobacteria</taxon>
        <taxon>Sphingomonadales</taxon>
        <taxon>Sphingomonadaceae</taxon>
        <taxon>Sphingorhabdus</taxon>
    </lineage>
</organism>
<evidence type="ECO:0000256" key="3">
    <source>
        <dbReference type="ARBA" id="ARBA00010631"/>
    </source>
</evidence>
<name>A0ABW4MBN1_9SPHN</name>
<evidence type="ECO:0000256" key="7">
    <source>
        <dbReference type="ARBA" id="ARBA00022691"/>
    </source>
</evidence>
<feature type="transmembrane region" description="Helical" evidence="12">
    <location>
        <begin position="7"/>
        <end position="28"/>
    </location>
</feature>
<comment type="function">
    <text evidence="1">Catalyzes the methylation of methanethiol (MeSH) to yield dimethylsulphide (DMS).</text>
</comment>
<feature type="transmembrane region" description="Helical" evidence="12">
    <location>
        <begin position="123"/>
        <end position="148"/>
    </location>
</feature>
<dbReference type="PANTHER" id="PTHR31040:SF1">
    <property type="entry name" value="NURIM"/>
    <property type="match status" value="1"/>
</dbReference>
<dbReference type="EMBL" id="JBHUEL010000004">
    <property type="protein sequence ID" value="MFD1766443.1"/>
    <property type="molecule type" value="Genomic_DNA"/>
</dbReference>
<evidence type="ECO:0000313" key="13">
    <source>
        <dbReference type="EMBL" id="MFD1766443.1"/>
    </source>
</evidence>
<keyword evidence="10 12" id="KW-0472">Membrane</keyword>
<keyword evidence="14" id="KW-1185">Reference proteome</keyword>
<evidence type="ECO:0000256" key="10">
    <source>
        <dbReference type="ARBA" id="ARBA00023136"/>
    </source>
</evidence>
<comment type="similarity">
    <text evidence="3">Belongs to the nurim family.</text>
</comment>
<proteinExistence type="inferred from homology"/>
<dbReference type="InterPro" id="IPR054700">
    <property type="entry name" value="MddA"/>
</dbReference>
<dbReference type="EC" id="2.1.1.334" evidence="4"/>
<evidence type="ECO:0000256" key="2">
    <source>
        <dbReference type="ARBA" id="ARBA00004141"/>
    </source>
</evidence>
<keyword evidence="7" id="KW-0949">S-adenosyl-L-methionine</keyword>
<sequence>MRSFYILVALGCYAAFFVAFVYLVGFLAGIPDLPTHIDKGMVADPTIAAIWNIGLITLFGIQHSVMARKGFKTALTRIVPQPLERSIYCLASAIMLALLYLVWHPIPTVVWDITNPLGRNLVWAFFLAGFGIVFISTWLINHFELFGLAQVWRNWRGTPAHTPVMRMPFFYKLVRHPIYTGFLIAFWSAPTMTVGHLLFAVGMTVYIFIGIHYEERDLVGLFGKDYEAYRKTVGKVIPGLGRA</sequence>
<dbReference type="GO" id="GO:0032259">
    <property type="term" value="P:methylation"/>
    <property type="evidence" value="ECO:0007669"/>
    <property type="project" value="UniProtKB-KW"/>
</dbReference>
<evidence type="ECO:0000256" key="5">
    <source>
        <dbReference type="ARBA" id="ARBA00022603"/>
    </source>
</evidence>
<evidence type="ECO:0000256" key="6">
    <source>
        <dbReference type="ARBA" id="ARBA00022679"/>
    </source>
</evidence>
<feature type="transmembrane region" description="Helical" evidence="12">
    <location>
        <begin position="48"/>
        <end position="66"/>
    </location>
</feature>
<dbReference type="Proteomes" id="UP001597215">
    <property type="component" value="Unassembled WGS sequence"/>
</dbReference>